<proteinExistence type="predicted"/>
<dbReference type="EMBL" id="BAABHX010000010">
    <property type="protein sequence ID" value="GAA5101904.1"/>
    <property type="molecule type" value="Genomic_DNA"/>
</dbReference>
<reference evidence="2" key="1">
    <citation type="journal article" date="2019" name="Int. J. Syst. Evol. Microbiol.">
        <title>The Global Catalogue of Microorganisms (GCM) 10K type strain sequencing project: providing services to taxonomists for standard genome sequencing and annotation.</title>
        <authorList>
            <consortium name="The Broad Institute Genomics Platform"/>
            <consortium name="The Broad Institute Genome Sequencing Center for Infectious Disease"/>
            <person name="Wu L."/>
            <person name="Ma J."/>
        </authorList>
    </citation>
    <scope>NUCLEOTIDE SEQUENCE [LARGE SCALE GENOMIC DNA]</scope>
    <source>
        <strain evidence="2">JCM 18019</strain>
    </source>
</reference>
<protein>
    <submittedName>
        <fullName evidence="1">Uncharacterized protein</fullName>
    </submittedName>
</protein>
<keyword evidence="2" id="KW-1185">Reference proteome</keyword>
<dbReference type="Proteomes" id="UP001500353">
    <property type="component" value="Unassembled WGS sequence"/>
</dbReference>
<gene>
    <name evidence="1" type="ORF">GCM10023210_42340</name>
</gene>
<name>A0ABP9MTY5_9FLAO</name>
<organism evidence="1 2">
    <name type="scientific">Chryseobacterium ginsengisoli</name>
    <dbReference type="NCBI Taxonomy" id="363853"/>
    <lineage>
        <taxon>Bacteria</taxon>
        <taxon>Pseudomonadati</taxon>
        <taxon>Bacteroidota</taxon>
        <taxon>Flavobacteriia</taxon>
        <taxon>Flavobacteriales</taxon>
        <taxon>Weeksellaceae</taxon>
        <taxon>Chryseobacterium group</taxon>
        <taxon>Chryseobacterium</taxon>
    </lineage>
</organism>
<comment type="caution">
    <text evidence="1">The sequence shown here is derived from an EMBL/GenBank/DDBJ whole genome shotgun (WGS) entry which is preliminary data.</text>
</comment>
<evidence type="ECO:0000313" key="2">
    <source>
        <dbReference type="Proteomes" id="UP001500353"/>
    </source>
</evidence>
<accession>A0ABP9MTY5</accession>
<evidence type="ECO:0000313" key="1">
    <source>
        <dbReference type="EMBL" id="GAA5101904.1"/>
    </source>
</evidence>
<sequence>MQKLITIFLIFISLKIFSQTYKLYQTDNIHNQLKLNTKTGEIYQVQDDGQTFIVKEVITPNNNKPNRYKLYKTTNIWTYILVDQFSGKLWQCQYSIKGSDYISSWIINAEELSETETNKFTIQPLTSMYQFYLINDENGEMWKFQWTTKGDDYRWIQKQ</sequence>
<dbReference type="RefSeq" id="WP_345208431.1">
    <property type="nucleotide sequence ID" value="NZ_BAABHX010000010.1"/>
</dbReference>